<dbReference type="Pfam" id="PF00320">
    <property type="entry name" value="GATA"/>
    <property type="match status" value="1"/>
</dbReference>
<evidence type="ECO:0000313" key="16">
    <source>
        <dbReference type="EMBL" id="CAB4320238.1"/>
    </source>
</evidence>
<dbReference type="InterPro" id="IPR013088">
    <property type="entry name" value="Znf_NHR/GATA"/>
</dbReference>
<evidence type="ECO:0000256" key="2">
    <source>
        <dbReference type="ARBA" id="ARBA00004123"/>
    </source>
</evidence>
<dbReference type="GO" id="GO:0005634">
    <property type="term" value="C:nucleus"/>
    <property type="evidence" value="ECO:0007669"/>
    <property type="project" value="UniProtKB-SubCell"/>
</dbReference>
<evidence type="ECO:0008006" key="18">
    <source>
        <dbReference type="Google" id="ProtNLM"/>
    </source>
</evidence>
<gene>
    <name evidence="16" type="ORF">ORAREDHAP_LOCUS48890</name>
</gene>
<dbReference type="PROSITE" id="PS51017">
    <property type="entry name" value="CCT"/>
    <property type="match status" value="1"/>
</dbReference>
<dbReference type="GO" id="GO:0008270">
    <property type="term" value="F:zinc ion binding"/>
    <property type="evidence" value="ECO:0007669"/>
    <property type="project" value="UniProtKB-KW"/>
</dbReference>
<organism evidence="16 17">
    <name type="scientific">Prunus armeniaca</name>
    <name type="common">Apricot</name>
    <name type="synonym">Armeniaca vulgaris</name>
    <dbReference type="NCBI Taxonomy" id="36596"/>
    <lineage>
        <taxon>Eukaryota</taxon>
        <taxon>Viridiplantae</taxon>
        <taxon>Streptophyta</taxon>
        <taxon>Embryophyta</taxon>
        <taxon>Tracheophyta</taxon>
        <taxon>Spermatophyta</taxon>
        <taxon>Magnoliopsida</taxon>
        <taxon>eudicotyledons</taxon>
        <taxon>Gunneridae</taxon>
        <taxon>Pentapetalae</taxon>
        <taxon>rosids</taxon>
        <taxon>fabids</taxon>
        <taxon>Rosales</taxon>
        <taxon>Rosaceae</taxon>
        <taxon>Amygdaloideae</taxon>
        <taxon>Amygdaleae</taxon>
        <taxon>Prunus</taxon>
    </lineage>
</organism>
<dbReference type="SMART" id="SM00401">
    <property type="entry name" value="ZnF_GATA"/>
    <property type="match status" value="1"/>
</dbReference>
<keyword evidence="4" id="KW-0479">Metal-binding</keyword>
<comment type="similarity">
    <text evidence="3">Belongs to the type IV zinc-finger family. Class C subfamily.</text>
</comment>
<evidence type="ECO:0000256" key="1">
    <source>
        <dbReference type="ARBA" id="ARBA00002206"/>
    </source>
</evidence>
<evidence type="ECO:0000256" key="4">
    <source>
        <dbReference type="ARBA" id="ARBA00022723"/>
    </source>
</evidence>
<keyword evidence="17" id="KW-1185">Reference proteome</keyword>
<evidence type="ECO:0000256" key="3">
    <source>
        <dbReference type="ARBA" id="ARBA00007722"/>
    </source>
</evidence>
<dbReference type="InterPro" id="IPR000679">
    <property type="entry name" value="Znf_GATA"/>
</dbReference>
<dbReference type="EMBL" id="CAEKKB010000008">
    <property type="protein sequence ID" value="CAB4320238.1"/>
    <property type="molecule type" value="Genomic_DNA"/>
</dbReference>
<feature type="domain" description="Tify" evidence="15">
    <location>
        <begin position="62"/>
        <end position="97"/>
    </location>
</feature>
<dbReference type="PROSITE" id="PS51320">
    <property type="entry name" value="TIFY"/>
    <property type="match status" value="1"/>
</dbReference>
<dbReference type="Proteomes" id="UP000507245">
    <property type="component" value="Unassembled WGS sequence"/>
</dbReference>
<dbReference type="Pfam" id="PF06203">
    <property type="entry name" value="CCT"/>
    <property type="match status" value="1"/>
</dbReference>
<dbReference type="GO" id="GO:0043565">
    <property type="term" value="F:sequence-specific DNA binding"/>
    <property type="evidence" value="ECO:0007669"/>
    <property type="project" value="InterPro"/>
</dbReference>
<dbReference type="AlphaFoldDB" id="A0A6J5Y9M5"/>
<evidence type="ECO:0000313" key="17">
    <source>
        <dbReference type="Proteomes" id="UP000507245"/>
    </source>
</evidence>
<dbReference type="GO" id="GO:0006355">
    <property type="term" value="P:regulation of DNA-templated transcription"/>
    <property type="evidence" value="ECO:0007669"/>
    <property type="project" value="InterPro"/>
</dbReference>
<feature type="compositionally biased region" description="Polar residues" evidence="13">
    <location>
        <begin position="49"/>
        <end position="59"/>
    </location>
</feature>
<dbReference type="CDD" id="cd00202">
    <property type="entry name" value="ZnF_GATA"/>
    <property type="match status" value="1"/>
</dbReference>
<feature type="region of interest" description="Disordered" evidence="13">
    <location>
        <begin position="34"/>
        <end position="59"/>
    </location>
</feature>
<evidence type="ECO:0000256" key="13">
    <source>
        <dbReference type="SAM" id="MobiDB-lite"/>
    </source>
</evidence>
<dbReference type="OrthoDB" id="2162994at2759"/>
<evidence type="ECO:0000259" key="15">
    <source>
        <dbReference type="PROSITE" id="PS51320"/>
    </source>
</evidence>
<keyword evidence="6" id="KW-0862">Zinc</keyword>
<keyword evidence="8" id="KW-0238">DNA-binding</keyword>
<reference evidence="17" key="1">
    <citation type="journal article" date="2020" name="Genome Biol.">
        <title>Gamete binning: chromosome-level and haplotype-resolved genome assembly enabled by high-throughput single-cell sequencing of gamete genomes.</title>
        <authorList>
            <person name="Campoy J.A."/>
            <person name="Sun H."/>
            <person name="Goel M."/>
            <person name="Jiao W.-B."/>
            <person name="Folz-Donahue K."/>
            <person name="Wang N."/>
            <person name="Rubio M."/>
            <person name="Liu C."/>
            <person name="Kukat C."/>
            <person name="Ruiz D."/>
            <person name="Huettel B."/>
            <person name="Schneeberger K."/>
        </authorList>
    </citation>
    <scope>NUCLEOTIDE SEQUENCE [LARGE SCALE GENOMIC DNA]</scope>
    <source>
        <strain evidence="17">cv. Rojo Pasion</strain>
    </source>
</reference>
<dbReference type="PANTHER" id="PTHR46125">
    <property type="entry name" value="GATA TRANSCRIPTION FACTOR 28"/>
    <property type="match status" value="1"/>
</dbReference>
<evidence type="ECO:0000256" key="7">
    <source>
        <dbReference type="ARBA" id="ARBA00023015"/>
    </source>
</evidence>
<evidence type="ECO:0000256" key="6">
    <source>
        <dbReference type="ARBA" id="ARBA00022833"/>
    </source>
</evidence>
<dbReference type="InterPro" id="IPR010402">
    <property type="entry name" value="CCT_domain"/>
</dbReference>
<evidence type="ECO:0000256" key="9">
    <source>
        <dbReference type="ARBA" id="ARBA00023159"/>
    </source>
</evidence>
<accession>A0A6J5Y9M5</accession>
<dbReference type="SUPFAM" id="SSF57716">
    <property type="entry name" value="Glucocorticoid receptor-like (DNA-binding domain)"/>
    <property type="match status" value="1"/>
</dbReference>
<proteinExistence type="inferred from homology"/>
<protein>
    <recommendedName>
        <fullName evidence="18">CCT domain-containing protein</fullName>
    </recommendedName>
</protein>
<name>A0A6J5Y9M5_PRUAR</name>
<keyword evidence="5" id="KW-0863">Zinc-finger</keyword>
<evidence type="ECO:0000256" key="8">
    <source>
        <dbReference type="ARBA" id="ARBA00023125"/>
    </source>
</evidence>
<feature type="region of interest" description="Disordered" evidence="13">
    <location>
        <begin position="268"/>
        <end position="289"/>
    </location>
</feature>
<comment type="subcellular location">
    <subcellularLocation>
        <location evidence="2 12">Nucleus</location>
    </subcellularLocation>
</comment>
<keyword evidence="10" id="KW-0804">Transcription</keyword>
<evidence type="ECO:0000256" key="12">
    <source>
        <dbReference type="PROSITE-ProRule" id="PRU00357"/>
    </source>
</evidence>
<keyword evidence="7" id="KW-0805">Transcription regulation</keyword>
<dbReference type="Pfam" id="PF06200">
    <property type="entry name" value="tify"/>
    <property type="match status" value="1"/>
</dbReference>
<dbReference type="PANTHER" id="PTHR46125:SF15">
    <property type="entry name" value="GATA TRANSCRIPTION FACTOR 19-LIKE ISOFORM X1"/>
    <property type="match status" value="1"/>
</dbReference>
<evidence type="ECO:0000259" key="14">
    <source>
        <dbReference type="PROSITE" id="PS51017"/>
    </source>
</evidence>
<evidence type="ECO:0000256" key="11">
    <source>
        <dbReference type="ARBA" id="ARBA00023242"/>
    </source>
</evidence>
<comment type="function">
    <text evidence="1">Transcriptional activator that specifically binds 5'-GATA-3' or 5'-GAT-3' motifs within gene promoters.</text>
</comment>
<keyword evidence="11 12" id="KW-0539">Nucleus</keyword>
<feature type="domain" description="CCT" evidence="14">
    <location>
        <begin position="130"/>
        <end position="172"/>
    </location>
</feature>
<dbReference type="InterPro" id="IPR045280">
    <property type="entry name" value="TIFY-like"/>
</dbReference>
<dbReference type="SMART" id="SM00979">
    <property type="entry name" value="TIFY"/>
    <property type="match status" value="1"/>
</dbReference>
<dbReference type="PROSITE" id="PS00344">
    <property type="entry name" value="GATA_ZN_FINGER_1"/>
    <property type="match status" value="1"/>
</dbReference>
<keyword evidence="9" id="KW-0010">Activator</keyword>
<sequence>MEMVNAQLLQARAYEGEDQLVHIPAELEGDYDEGGGAKAAMNGGDQARRSSGVTMSRCNSALPSRTSELTIAFEGEVHVFPAVTPDKVQAVLLLLGGRDISSIFPSSESLLESNSGGIGDISRNSKLSRRTASLVRFREKRKERCFEKKIRYTCRKEVAQRMYRKNGQFASLKDDSKIASGNCDSSDGTSCPESVLRRCQHCGISEKSTPAMRRGPAGPRSLCNACGLMWANKGTLRDLTKAGRPIHFDQNELETAADFKPLMLKPENAQLDPDEEGSPEESKPIALDTENPLLRLGDEDMLETAEAATNHISIQMENSTVNFDEQENLDEFAMPRGQNLRFLQTLMSRWLIFMIATSGLTGQELDIYILTTGR</sequence>
<dbReference type="InterPro" id="IPR010399">
    <property type="entry name" value="Tify_dom"/>
</dbReference>
<evidence type="ECO:0000256" key="5">
    <source>
        <dbReference type="ARBA" id="ARBA00022771"/>
    </source>
</evidence>
<dbReference type="Gene3D" id="3.30.50.10">
    <property type="entry name" value="Erythroid Transcription Factor GATA-1, subunit A"/>
    <property type="match status" value="1"/>
</dbReference>
<evidence type="ECO:0000256" key="10">
    <source>
        <dbReference type="ARBA" id="ARBA00023163"/>
    </source>
</evidence>